<feature type="compositionally biased region" description="Low complexity" evidence="1">
    <location>
        <begin position="122"/>
        <end position="136"/>
    </location>
</feature>
<organism evidence="2 3">
    <name type="scientific">Nicotiana sylvestris</name>
    <name type="common">Wood tobacco</name>
    <name type="synonym">South American tobacco</name>
    <dbReference type="NCBI Taxonomy" id="4096"/>
    <lineage>
        <taxon>Eukaryota</taxon>
        <taxon>Viridiplantae</taxon>
        <taxon>Streptophyta</taxon>
        <taxon>Embryophyta</taxon>
        <taxon>Tracheophyta</taxon>
        <taxon>Spermatophyta</taxon>
        <taxon>Magnoliopsida</taxon>
        <taxon>eudicotyledons</taxon>
        <taxon>Gunneridae</taxon>
        <taxon>Pentapetalae</taxon>
        <taxon>asterids</taxon>
        <taxon>lamiids</taxon>
        <taxon>Solanales</taxon>
        <taxon>Solanaceae</taxon>
        <taxon>Nicotianoideae</taxon>
        <taxon>Nicotianeae</taxon>
        <taxon>Nicotiana</taxon>
    </lineage>
</organism>
<evidence type="ECO:0000313" key="2">
    <source>
        <dbReference type="Proteomes" id="UP000189701"/>
    </source>
</evidence>
<evidence type="ECO:0000256" key="1">
    <source>
        <dbReference type="SAM" id="MobiDB-lite"/>
    </source>
</evidence>
<accession>A0A1U7XTA7</accession>
<dbReference type="AlphaFoldDB" id="A0A1U7XTA7"/>
<gene>
    <name evidence="3" type="primary">LOC104237292</name>
</gene>
<proteinExistence type="predicted"/>
<sequence length="136" mass="15624">MTVSQYEARFSKLARYASWIVLTDRVRIKRFVDGFNYHLRILMTRERVLGISFEDVVDIARDIETARRQEREEREAKRPRVFGSFSGASLMGQFQQGRGRSFRPAQSARPEYRDGSSGRGYQGSQQSQPSLSALPA</sequence>
<feature type="compositionally biased region" description="Basic and acidic residues" evidence="1">
    <location>
        <begin position="68"/>
        <end position="78"/>
    </location>
</feature>
<reference evidence="2" key="1">
    <citation type="journal article" date="2013" name="Genome Biol.">
        <title>Reference genomes and transcriptomes of Nicotiana sylvestris and Nicotiana tomentosiformis.</title>
        <authorList>
            <person name="Sierro N."/>
            <person name="Battey J.N."/>
            <person name="Ouadi S."/>
            <person name="Bovet L."/>
            <person name="Goepfert S."/>
            <person name="Bakaher N."/>
            <person name="Peitsch M.C."/>
            <person name="Ivanov N.V."/>
        </authorList>
    </citation>
    <scope>NUCLEOTIDE SEQUENCE [LARGE SCALE GENOMIC DNA]</scope>
</reference>
<evidence type="ECO:0000313" key="3">
    <source>
        <dbReference type="RefSeq" id="XP_009789710.1"/>
    </source>
</evidence>
<name>A0A1U7XTA7_NICSY</name>
<dbReference type="Proteomes" id="UP000189701">
    <property type="component" value="Unplaced"/>
</dbReference>
<dbReference type="RefSeq" id="XP_009789710.1">
    <property type="nucleotide sequence ID" value="XM_009791408.1"/>
</dbReference>
<protein>
    <submittedName>
        <fullName evidence="3">Uncharacterized protein LOC104237292</fullName>
    </submittedName>
</protein>
<keyword evidence="2" id="KW-1185">Reference proteome</keyword>
<reference evidence="3" key="2">
    <citation type="submission" date="2025-08" db="UniProtKB">
        <authorList>
            <consortium name="RefSeq"/>
        </authorList>
    </citation>
    <scope>IDENTIFICATION</scope>
    <source>
        <tissue evidence="3">Leaf</tissue>
    </source>
</reference>
<feature type="region of interest" description="Disordered" evidence="1">
    <location>
        <begin position="68"/>
        <end position="136"/>
    </location>
</feature>